<organism evidence="1 2">
    <name type="scientific">Populus alba</name>
    <name type="common">White poplar</name>
    <dbReference type="NCBI Taxonomy" id="43335"/>
    <lineage>
        <taxon>Eukaryota</taxon>
        <taxon>Viridiplantae</taxon>
        <taxon>Streptophyta</taxon>
        <taxon>Embryophyta</taxon>
        <taxon>Tracheophyta</taxon>
        <taxon>Spermatophyta</taxon>
        <taxon>Magnoliopsida</taxon>
        <taxon>eudicotyledons</taxon>
        <taxon>Gunneridae</taxon>
        <taxon>Pentapetalae</taxon>
        <taxon>rosids</taxon>
        <taxon>fabids</taxon>
        <taxon>Malpighiales</taxon>
        <taxon>Salicaceae</taxon>
        <taxon>Saliceae</taxon>
        <taxon>Populus</taxon>
    </lineage>
</organism>
<keyword evidence="2" id="KW-1185">Reference proteome</keyword>
<dbReference type="Proteomes" id="UP000309997">
    <property type="component" value="Unassembled WGS sequence"/>
</dbReference>
<evidence type="ECO:0000313" key="1">
    <source>
        <dbReference type="EMBL" id="KAL3577161.1"/>
    </source>
</evidence>
<sequence>MAATRTGTIFPPSLRLHFYERVIKLLYTVGMHTLPPSILALSGSARLVGLRVSSKFELQRIEGQAGVTVGARGCS</sequence>
<accession>A0ACC4BFZ3</accession>
<dbReference type="EMBL" id="RCHU02000011">
    <property type="protein sequence ID" value="KAL3577161.1"/>
    <property type="molecule type" value="Genomic_DNA"/>
</dbReference>
<protein>
    <submittedName>
        <fullName evidence="1">Uncharacterized protein</fullName>
    </submittedName>
</protein>
<name>A0ACC4BFZ3_POPAL</name>
<proteinExistence type="predicted"/>
<gene>
    <name evidence="1" type="ORF">D5086_022444</name>
</gene>
<evidence type="ECO:0000313" key="2">
    <source>
        <dbReference type="Proteomes" id="UP000309997"/>
    </source>
</evidence>
<comment type="caution">
    <text evidence="1">The sequence shown here is derived from an EMBL/GenBank/DDBJ whole genome shotgun (WGS) entry which is preliminary data.</text>
</comment>
<reference evidence="1 2" key="1">
    <citation type="journal article" date="2024" name="Plant Biotechnol. J.">
        <title>Genome and CRISPR/Cas9 system of a widespread forest tree (Populus alba) in the world.</title>
        <authorList>
            <person name="Liu Y.J."/>
            <person name="Jiang P.F."/>
            <person name="Han X.M."/>
            <person name="Li X.Y."/>
            <person name="Wang H.M."/>
            <person name="Wang Y.J."/>
            <person name="Wang X.X."/>
            <person name="Zeng Q.Y."/>
        </authorList>
    </citation>
    <scope>NUCLEOTIDE SEQUENCE [LARGE SCALE GENOMIC DNA]</scope>
    <source>
        <strain evidence="2">cv. PAL-ZL1</strain>
    </source>
</reference>